<protein>
    <recommendedName>
        <fullName evidence="6">LPS glycosyltransferase</fullName>
    </recommendedName>
</protein>
<dbReference type="OrthoDB" id="47375at2759"/>
<dbReference type="EMBL" id="ML735294">
    <property type="protein sequence ID" value="KAE8387387.1"/>
    <property type="molecule type" value="Genomic_DNA"/>
</dbReference>
<evidence type="ECO:0000313" key="5">
    <source>
        <dbReference type="EMBL" id="KAE8387387.1"/>
    </source>
</evidence>
<evidence type="ECO:0008006" key="6">
    <source>
        <dbReference type="Google" id="ProtNLM"/>
    </source>
</evidence>
<organism evidence="5">
    <name type="scientific">Petromyces alliaceus</name>
    <name type="common">Aspergillus alliaceus</name>
    <dbReference type="NCBI Taxonomy" id="209559"/>
    <lineage>
        <taxon>Eukaryota</taxon>
        <taxon>Fungi</taxon>
        <taxon>Dikarya</taxon>
        <taxon>Ascomycota</taxon>
        <taxon>Pezizomycotina</taxon>
        <taxon>Eurotiomycetes</taxon>
        <taxon>Eurotiomycetidae</taxon>
        <taxon>Eurotiales</taxon>
        <taxon>Aspergillaceae</taxon>
        <taxon>Aspergillus</taxon>
        <taxon>Aspergillus subgen. Circumdati</taxon>
    </lineage>
</organism>
<gene>
    <name evidence="5" type="ORF">BDV23DRAFT_161323</name>
</gene>
<evidence type="ECO:0000256" key="2">
    <source>
        <dbReference type="ARBA" id="ARBA00022676"/>
    </source>
</evidence>
<comment type="similarity">
    <text evidence="1">Belongs to the glycosyltransferase 25 family.</text>
</comment>
<keyword evidence="4" id="KW-0472">Membrane</keyword>
<keyword evidence="4" id="KW-1133">Transmembrane helix</keyword>
<dbReference type="AlphaFoldDB" id="A0A5N7C0U5"/>
<evidence type="ECO:0000256" key="3">
    <source>
        <dbReference type="ARBA" id="ARBA00022679"/>
    </source>
</evidence>
<evidence type="ECO:0000256" key="1">
    <source>
        <dbReference type="ARBA" id="ARBA00006721"/>
    </source>
</evidence>
<dbReference type="PANTHER" id="PTHR10730">
    <property type="entry name" value="PROCOLLAGEN-LYSINE,2-OXOGLUTARATE 5-DIOXYGENASE/GLYCOSYLTRANSFERASE 25 FAMILY MEMBER"/>
    <property type="match status" value="1"/>
</dbReference>
<dbReference type="PANTHER" id="PTHR10730:SF53">
    <property type="entry name" value="GLYCOSYLTRANSFERASE 25 FAMILY MEMBER"/>
    <property type="match status" value="1"/>
</dbReference>
<accession>A0A5N7C0U5</accession>
<dbReference type="Proteomes" id="UP000326877">
    <property type="component" value="Unassembled WGS sequence"/>
</dbReference>
<keyword evidence="3" id="KW-0808">Transferase</keyword>
<keyword evidence="2" id="KW-0328">Glycosyltransferase</keyword>
<feature type="transmembrane region" description="Helical" evidence="4">
    <location>
        <begin position="15"/>
        <end position="33"/>
    </location>
</feature>
<reference evidence="5" key="1">
    <citation type="submission" date="2019-04" db="EMBL/GenBank/DDBJ databases">
        <title>Friends and foes A comparative genomics studyof 23 Aspergillus species from section Flavi.</title>
        <authorList>
            <consortium name="DOE Joint Genome Institute"/>
            <person name="Kjaerbolling I."/>
            <person name="Vesth T."/>
            <person name="Frisvad J.C."/>
            <person name="Nybo J.L."/>
            <person name="Theobald S."/>
            <person name="Kildgaard S."/>
            <person name="Isbrandt T."/>
            <person name="Kuo A."/>
            <person name="Sato A."/>
            <person name="Lyhne E.K."/>
            <person name="Kogle M.E."/>
            <person name="Wiebenga A."/>
            <person name="Kun R.S."/>
            <person name="Lubbers R.J."/>
            <person name="Makela M.R."/>
            <person name="Barry K."/>
            <person name="Chovatia M."/>
            <person name="Clum A."/>
            <person name="Daum C."/>
            <person name="Haridas S."/>
            <person name="He G."/>
            <person name="LaButti K."/>
            <person name="Lipzen A."/>
            <person name="Mondo S."/>
            <person name="Riley R."/>
            <person name="Salamov A."/>
            <person name="Simmons B.A."/>
            <person name="Magnuson J.K."/>
            <person name="Henrissat B."/>
            <person name="Mortensen U.H."/>
            <person name="Larsen T.O."/>
            <person name="Devries R.P."/>
            <person name="Grigoriev I.V."/>
            <person name="Machida M."/>
            <person name="Baker S.E."/>
            <person name="Andersen M.R."/>
        </authorList>
    </citation>
    <scope>NUCLEOTIDE SEQUENCE [LARGE SCALE GENOMIC DNA]</scope>
    <source>
        <strain evidence="5">IBT 14317</strain>
    </source>
</reference>
<keyword evidence="4" id="KW-0812">Transmembrane</keyword>
<dbReference type="InterPro" id="IPR002654">
    <property type="entry name" value="Glyco_trans_25"/>
</dbReference>
<name>A0A5N7C0U5_PETAA</name>
<evidence type="ECO:0000256" key="4">
    <source>
        <dbReference type="SAM" id="Phobius"/>
    </source>
</evidence>
<sequence>MINYFRLTQSLNRPFIQIIALTVIIYLLVWSLPNPQYAARGPRSSTPIHNRVDAVHNETLGFERVFVVNLPSRPDKRDYITLASSVVGFRPEPIDGVNPDNIDVKAHPVNWDPNYLPSEFGTWRAHMNVIQRIVRDRVATAFILEDDADWDINLKKQFQGFASASQSLQSLQIGNIAAQSPYGNDWDLLWIGHCGIRCRPGPVHVSTGDATVVPLPQLPSYWRDPPLGAANNTRLVCRAEEGVCALGYAVTYLGAQKILSSLSLTPEGVGAQYDVAISRYCQNGWLKCIAPFPSMIGMWRPAGPKSRGSDIHSEDGWVEEATPIGSVYSTMYNVRRLLTGKLTVYAVTDDDAVAREIDPAQLELPEGRLQVINATGLYDITF</sequence>
<dbReference type="GO" id="GO:0016740">
    <property type="term" value="F:transferase activity"/>
    <property type="evidence" value="ECO:0007669"/>
    <property type="project" value="UniProtKB-KW"/>
</dbReference>
<dbReference type="CDD" id="cd06532">
    <property type="entry name" value="Glyco_transf_25"/>
    <property type="match status" value="1"/>
</dbReference>
<dbReference type="InterPro" id="IPR050757">
    <property type="entry name" value="Collagen_mod_GT25"/>
</dbReference>
<proteinExistence type="inferred from homology"/>